<dbReference type="PANTHER" id="PTHR43097:SF5">
    <property type="entry name" value="GLUTAMATE--TRNA LIGASE"/>
    <property type="match status" value="1"/>
</dbReference>
<comment type="caution">
    <text evidence="15">The sequence shown here is derived from an EMBL/GenBank/DDBJ whole genome shotgun (WGS) entry which is preliminary data.</text>
</comment>
<feature type="domain" description="Glutamyl/glutaminyl-tRNA synthetase class Ib catalytic" evidence="12">
    <location>
        <begin position="32"/>
        <end position="340"/>
    </location>
</feature>
<evidence type="ECO:0000256" key="7">
    <source>
        <dbReference type="ARBA" id="ARBA00022917"/>
    </source>
</evidence>
<sequence>MTEEHAVTAPRNFIADEIAADIASGRFSRPLCTRFPPEPNGFMHIGHAMASLTSYNLARSFGGLFNLRFDDTNPTMEEQRFVDAMIRDLEWLLETDLRDRIFHTSDYFPKLHACAVKLIEKDLAYVDDLGLEEIREYRGNFYVPGRPSPWRDRPIEENLNLFREMYEGKHAPGSRVLRAKIDPASPNMNMRDPLIYRIFFANHHRAGDWKIYPMYDFAHPLSDAFEGITHSICGKEFEDHRPLYNWFLEKLEFIEPPRQIEFAEINVSRTLLSKRYLKQFIEDGIVNDWIDPRMPTISGMRRLGYPAKSIRHFCEAIGVSKVSAGLVDRAFLDHFVRQNLDPTAPRAMGVVKPLKVVIENYPADTTETVEASNMPNDESFGKRKIPFSREIYIDRDDFMEEPPSKFHRLAVGREVRLRAAYIVRCTGMVKDEKTNEVKELRVTYDPDTKSGAKRQGPKVKGTIQWVCSRSAIPVELRLYEPLFIEAFDDRDASKPMSDYINPDSLTVLKTALVEPGLAHVQPGQVIQLERVGYFCVDPDSTTGHLVFNRTIGLRDKKLKALSDNAQAHKNK</sequence>
<dbReference type="EMBL" id="PDTV01000014">
    <property type="protein sequence ID" value="PIE82686.1"/>
    <property type="molecule type" value="Genomic_DNA"/>
</dbReference>
<dbReference type="GO" id="GO:0006425">
    <property type="term" value="P:glutaminyl-tRNA aminoacylation"/>
    <property type="evidence" value="ECO:0007669"/>
    <property type="project" value="UniProtKB-UniRule"/>
</dbReference>
<evidence type="ECO:0000256" key="4">
    <source>
        <dbReference type="ARBA" id="ARBA00022598"/>
    </source>
</evidence>
<accession>A0A2G6PDP5</accession>
<evidence type="ECO:0000256" key="6">
    <source>
        <dbReference type="ARBA" id="ARBA00022840"/>
    </source>
</evidence>
<keyword evidence="8 11" id="KW-0030">Aminoacyl-tRNA synthetase</keyword>
<evidence type="ECO:0000256" key="1">
    <source>
        <dbReference type="ARBA" id="ARBA00005594"/>
    </source>
</evidence>
<reference evidence="15 16" key="1">
    <citation type="submission" date="2017-10" db="EMBL/GenBank/DDBJ databases">
        <title>Novel microbial diversity and functional potential in the marine mammal oral microbiome.</title>
        <authorList>
            <person name="Dudek N.K."/>
            <person name="Sun C.L."/>
            <person name="Burstein D."/>
            <person name="Kantor R.S."/>
            <person name="Aliaga Goltsman D.S."/>
            <person name="Bik E.M."/>
            <person name="Thomas B.C."/>
            <person name="Banfield J.F."/>
            <person name="Relman D.A."/>
        </authorList>
    </citation>
    <scope>NUCLEOTIDE SEQUENCE [LARGE SCALE GENOMIC DNA]</scope>
    <source>
        <strain evidence="15">DOLJORAL78_50_517</strain>
    </source>
</reference>
<keyword evidence="4 11" id="KW-0436">Ligase</keyword>
<feature type="domain" description="Glutamyl/glutaminyl-tRNA synthetase class Ib anti-codon binding" evidence="13">
    <location>
        <begin position="344"/>
        <end position="445"/>
    </location>
</feature>
<dbReference type="Gene3D" id="3.40.50.620">
    <property type="entry name" value="HUPs"/>
    <property type="match status" value="1"/>
</dbReference>
<dbReference type="PRINTS" id="PR00987">
    <property type="entry name" value="TRNASYNTHGLU"/>
</dbReference>
<dbReference type="Gene3D" id="2.40.240.10">
    <property type="entry name" value="Ribosomal Protein L25, Chain P"/>
    <property type="match status" value="2"/>
</dbReference>
<dbReference type="Proteomes" id="UP000229278">
    <property type="component" value="Unassembled WGS sequence"/>
</dbReference>
<dbReference type="EC" id="6.1.1.18" evidence="2 10"/>
<gene>
    <name evidence="15" type="ORF">CSA09_05615</name>
</gene>
<evidence type="ECO:0000256" key="9">
    <source>
        <dbReference type="ARBA" id="ARBA00048270"/>
    </source>
</evidence>
<dbReference type="Pfam" id="PF00749">
    <property type="entry name" value="tRNA-synt_1c"/>
    <property type="match status" value="1"/>
</dbReference>
<keyword evidence="7 11" id="KW-0648">Protein biosynthesis</keyword>
<feature type="domain" description="tRNA synthetases class I (E and Q) anti-codon binding" evidence="14">
    <location>
        <begin position="462"/>
        <end position="537"/>
    </location>
</feature>
<dbReference type="NCBIfam" id="NF011291">
    <property type="entry name" value="PRK14703.1"/>
    <property type="match status" value="1"/>
</dbReference>
<dbReference type="GO" id="GO:0005829">
    <property type="term" value="C:cytosol"/>
    <property type="evidence" value="ECO:0007669"/>
    <property type="project" value="TreeGrafter"/>
</dbReference>
<dbReference type="PROSITE" id="PS00178">
    <property type="entry name" value="AA_TRNA_LIGASE_I"/>
    <property type="match status" value="1"/>
</dbReference>
<dbReference type="GO" id="GO:0005524">
    <property type="term" value="F:ATP binding"/>
    <property type="evidence" value="ECO:0007669"/>
    <property type="project" value="UniProtKB-KW"/>
</dbReference>
<evidence type="ECO:0000259" key="13">
    <source>
        <dbReference type="Pfam" id="PF03950"/>
    </source>
</evidence>
<comment type="similarity">
    <text evidence="1 11">Belongs to the class-I aminoacyl-tRNA synthetase family.</text>
</comment>
<evidence type="ECO:0000259" key="14">
    <source>
        <dbReference type="Pfam" id="PF20974"/>
    </source>
</evidence>
<dbReference type="InterPro" id="IPR001412">
    <property type="entry name" value="aa-tRNA-synth_I_CS"/>
</dbReference>
<dbReference type="PANTHER" id="PTHR43097">
    <property type="entry name" value="GLUTAMINE-TRNA LIGASE"/>
    <property type="match status" value="1"/>
</dbReference>
<evidence type="ECO:0000259" key="12">
    <source>
        <dbReference type="Pfam" id="PF00749"/>
    </source>
</evidence>
<keyword evidence="6 11" id="KW-0067">ATP-binding</keyword>
<dbReference type="SUPFAM" id="SSF50715">
    <property type="entry name" value="Ribosomal protein L25-like"/>
    <property type="match status" value="1"/>
</dbReference>
<comment type="catalytic activity">
    <reaction evidence="9">
        <text>tRNA(Gln) + L-glutamine + ATP = L-glutaminyl-tRNA(Gln) + AMP + diphosphate</text>
        <dbReference type="Rhea" id="RHEA:20121"/>
        <dbReference type="Rhea" id="RHEA-COMP:9662"/>
        <dbReference type="Rhea" id="RHEA-COMP:9681"/>
        <dbReference type="ChEBI" id="CHEBI:30616"/>
        <dbReference type="ChEBI" id="CHEBI:33019"/>
        <dbReference type="ChEBI" id="CHEBI:58359"/>
        <dbReference type="ChEBI" id="CHEBI:78442"/>
        <dbReference type="ChEBI" id="CHEBI:78521"/>
        <dbReference type="ChEBI" id="CHEBI:456215"/>
        <dbReference type="EC" id="6.1.1.18"/>
    </reaction>
</comment>
<dbReference type="InterPro" id="IPR014729">
    <property type="entry name" value="Rossmann-like_a/b/a_fold"/>
</dbReference>
<dbReference type="GO" id="GO:0004819">
    <property type="term" value="F:glutamine-tRNA ligase activity"/>
    <property type="evidence" value="ECO:0007669"/>
    <property type="project" value="UniProtKB-UniRule"/>
</dbReference>
<dbReference type="InterPro" id="IPR000924">
    <property type="entry name" value="Glu/Gln-tRNA-synth"/>
</dbReference>
<evidence type="ECO:0000313" key="15">
    <source>
        <dbReference type="EMBL" id="PIE82686.1"/>
    </source>
</evidence>
<dbReference type="NCBIfam" id="TIGR00440">
    <property type="entry name" value="glnS"/>
    <property type="match status" value="1"/>
</dbReference>
<dbReference type="InterPro" id="IPR050132">
    <property type="entry name" value="Gln/Glu-tRNA_Ligase"/>
</dbReference>
<dbReference type="AlphaFoldDB" id="A0A2G6PDP5"/>
<dbReference type="InterPro" id="IPR020058">
    <property type="entry name" value="Glu/Gln-tRNA-synth_Ib_cat-dom"/>
</dbReference>
<protein>
    <recommendedName>
        <fullName evidence="2 10">Glutamine--tRNA ligase</fullName>
        <ecNumber evidence="2 10">6.1.1.18</ecNumber>
    </recommendedName>
</protein>
<dbReference type="Pfam" id="PF20974">
    <property type="entry name" value="tRNA-synt_1c_C2"/>
    <property type="match status" value="1"/>
</dbReference>
<evidence type="ECO:0000256" key="3">
    <source>
        <dbReference type="ARBA" id="ARBA00022490"/>
    </source>
</evidence>
<organism evidence="15 16">
    <name type="scientific">Candidatus Contendibacter odensensis</name>
    <dbReference type="NCBI Taxonomy" id="1400860"/>
    <lineage>
        <taxon>Bacteria</taxon>
        <taxon>Pseudomonadati</taxon>
        <taxon>Pseudomonadota</taxon>
        <taxon>Gammaproteobacteria</taxon>
        <taxon>Candidatus Competibacteraceae</taxon>
        <taxon>Candidatus Contendibacter</taxon>
    </lineage>
</organism>
<dbReference type="InterPro" id="IPR049437">
    <property type="entry name" value="tRNA-synt_1c_C2"/>
</dbReference>
<dbReference type="FunFam" id="3.40.50.620:FF:000037">
    <property type="entry name" value="Glutamine--tRNA ligase cytoplasmic"/>
    <property type="match status" value="1"/>
</dbReference>
<keyword evidence="5 11" id="KW-0547">Nucleotide-binding</keyword>
<evidence type="ECO:0000256" key="10">
    <source>
        <dbReference type="NCBIfam" id="TIGR00440"/>
    </source>
</evidence>
<dbReference type="InterPro" id="IPR020056">
    <property type="entry name" value="Rbsml_bL25/Gln-tRNA_synth_N"/>
</dbReference>
<evidence type="ECO:0000256" key="5">
    <source>
        <dbReference type="ARBA" id="ARBA00022741"/>
    </source>
</evidence>
<evidence type="ECO:0000256" key="8">
    <source>
        <dbReference type="ARBA" id="ARBA00023146"/>
    </source>
</evidence>
<evidence type="ECO:0000313" key="16">
    <source>
        <dbReference type="Proteomes" id="UP000229278"/>
    </source>
</evidence>
<name>A0A2G6PDP5_9GAMM</name>
<dbReference type="InterPro" id="IPR020059">
    <property type="entry name" value="Glu/Gln-tRNA-synth_Ib_codon-bd"/>
</dbReference>
<dbReference type="SUPFAM" id="SSF52374">
    <property type="entry name" value="Nucleotidylyl transferase"/>
    <property type="match status" value="1"/>
</dbReference>
<evidence type="ECO:0000256" key="2">
    <source>
        <dbReference type="ARBA" id="ARBA00012836"/>
    </source>
</evidence>
<keyword evidence="3" id="KW-0963">Cytoplasm</keyword>
<dbReference type="InterPro" id="IPR004514">
    <property type="entry name" value="Gln-tRNA-synth"/>
</dbReference>
<dbReference type="InterPro" id="IPR011035">
    <property type="entry name" value="Ribosomal_bL25/Gln-tRNA_synth"/>
</dbReference>
<proteinExistence type="inferred from homology"/>
<evidence type="ECO:0000256" key="11">
    <source>
        <dbReference type="RuleBase" id="RU363037"/>
    </source>
</evidence>
<dbReference type="Pfam" id="PF03950">
    <property type="entry name" value="tRNA-synt_1c_C"/>
    <property type="match status" value="1"/>
</dbReference>